<dbReference type="Proteomes" id="UP000037747">
    <property type="component" value="Unassembled WGS sequence"/>
</dbReference>
<protein>
    <submittedName>
        <fullName evidence="2">Uncharacterized protein</fullName>
    </submittedName>
</protein>
<organism evidence="2 3">
    <name type="scientific">Halorubrum tropicale</name>
    <dbReference type="NCBI Taxonomy" id="1765655"/>
    <lineage>
        <taxon>Archaea</taxon>
        <taxon>Methanobacteriati</taxon>
        <taxon>Methanobacteriota</taxon>
        <taxon>Stenosarchaea group</taxon>
        <taxon>Halobacteria</taxon>
        <taxon>Halobacteriales</taxon>
        <taxon>Haloferacaceae</taxon>
        <taxon>Halorubrum</taxon>
    </lineage>
</organism>
<feature type="compositionally biased region" description="Basic and acidic residues" evidence="1">
    <location>
        <begin position="51"/>
        <end position="77"/>
    </location>
</feature>
<proteinExistence type="predicted"/>
<sequence>MMGRSPRELLKESRVDRAIDSTAPIPSDEIRTTAATLITELRWRVPASARSEAEAARSTREGRGERSKSANREAGEV</sequence>
<evidence type="ECO:0000256" key="1">
    <source>
        <dbReference type="SAM" id="MobiDB-lite"/>
    </source>
</evidence>
<dbReference type="STRING" id="1765655.AMR74_05535"/>
<keyword evidence="3" id="KW-1185">Reference proteome</keyword>
<gene>
    <name evidence="2" type="ORF">AMR74_05535</name>
</gene>
<name>A0A0N0BRI5_9EURY</name>
<dbReference type="AlphaFoldDB" id="A0A0N0BRI5"/>
<evidence type="ECO:0000313" key="2">
    <source>
        <dbReference type="EMBL" id="KOX96894.1"/>
    </source>
</evidence>
<dbReference type="EMBL" id="LIST01000002">
    <property type="protein sequence ID" value="KOX96894.1"/>
    <property type="molecule type" value="Genomic_DNA"/>
</dbReference>
<accession>A0A0N0BRI5</accession>
<feature type="region of interest" description="Disordered" evidence="1">
    <location>
        <begin position="46"/>
        <end position="77"/>
    </location>
</feature>
<feature type="compositionally biased region" description="Basic and acidic residues" evidence="1">
    <location>
        <begin position="1"/>
        <end position="19"/>
    </location>
</feature>
<comment type="caution">
    <text evidence="2">The sequence shown here is derived from an EMBL/GenBank/DDBJ whole genome shotgun (WGS) entry which is preliminary data.</text>
</comment>
<evidence type="ECO:0000313" key="3">
    <source>
        <dbReference type="Proteomes" id="UP000037747"/>
    </source>
</evidence>
<feature type="region of interest" description="Disordered" evidence="1">
    <location>
        <begin position="1"/>
        <end position="26"/>
    </location>
</feature>
<reference evidence="2 3" key="1">
    <citation type="submission" date="2015-08" db="EMBL/GenBank/DDBJ databases">
        <title>Genomes of Isolates from Cabo Rojo, PR.</title>
        <authorList>
            <person name="Sanchez-Nieves R.L."/>
            <person name="Montalvo-Rodriguez R."/>
        </authorList>
    </citation>
    <scope>NUCLEOTIDE SEQUENCE [LARGE SCALE GENOMIC DNA]</scope>
    <source>
        <strain evidence="2 3">5</strain>
    </source>
</reference>